<gene>
    <name evidence="17" type="ORF">F8R14_02880</name>
</gene>
<dbReference type="InterPro" id="IPR003593">
    <property type="entry name" value="AAA+_ATPase"/>
</dbReference>
<dbReference type="InterPro" id="IPR003439">
    <property type="entry name" value="ABC_transporter-like_ATP-bd"/>
</dbReference>
<dbReference type="SUPFAM" id="SSF52540">
    <property type="entry name" value="P-loop containing nucleoside triphosphate hydrolases"/>
    <property type="match status" value="1"/>
</dbReference>
<dbReference type="GO" id="GO:0015833">
    <property type="term" value="P:peptide transport"/>
    <property type="evidence" value="ECO:0007669"/>
    <property type="project" value="InterPro"/>
</dbReference>
<dbReference type="InterPro" id="IPR050388">
    <property type="entry name" value="ABC_Ni/Peptide_Import"/>
</dbReference>
<keyword evidence="5" id="KW-0533">Nickel</keyword>
<organism evidence="17 18">
    <name type="scientific">Veillonella seminalis</name>
    <dbReference type="NCBI Taxonomy" id="1502943"/>
    <lineage>
        <taxon>Bacteria</taxon>
        <taxon>Bacillati</taxon>
        <taxon>Bacillota</taxon>
        <taxon>Negativicutes</taxon>
        <taxon>Veillonellales</taxon>
        <taxon>Veillonellaceae</taxon>
        <taxon>Veillonella</taxon>
    </lineage>
</organism>
<evidence type="ECO:0000256" key="7">
    <source>
        <dbReference type="ARBA" id="ARBA00022840"/>
    </source>
</evidence>
<dbReference type="Pfam" id="PF08352">
    <property type="entry name" value="oligo_HPY"/>
    <property type="match status" value="1"/>
</dbReference>
<evidence type="ECO:0000256" key="8">
    <source>
        <dbReference type="ARBA" id="ARBA00022967"/>
    </source>
</evidence>
<evidence type="ECO:0000256" key="3">
    <source>
        <dbReference type="ARBA" id="ARBA00022448"/>
    </source>
</evidence>
<dbReference type="GO" id="GO:0016887">
    <property type="term" value="F:ATP hydrolysis activity"/>
    <property type="evidence" value="ECO:0007669"/>
    <property type="project" value="InterPro"/>
</dbReference>
<comment type="similarity">
    <text evidence="2">Belongs to the ABC transporter superfamily.</text>
</comment>
<name>A0A833CBA9_9FIRM</name>
<dbReference type="SMART" id="SM00382">
    <property type="entry name" value="AAA"/>
    <property type="match status" value="1"/>
</dbReference>
<dbReference type="Pfam" id="PF00005">
    <property type="entry name" value="ABC_tran"/>
    <property type="match status" value="1"/>
</dbReference>
<evidence type="ECO:0000259" key="16">
    <source>
        <dbReference type="PROSITE" id="PS50893"/>
    </source>
</evidence>
<keyword evidence="11" id="KW-0472">Membrane</keyword>
<comment type="caution">
    <text evidence="17">The sequence shown here is derived from an EMBL/GenBank/DDBJ whole genome shotgun (WGS) entry which is preliminary data.</text>
</comment>
<dbReference type="NCBIfam" id="TIGR01727">
    <property type="entry name" value="oligo_HPY"/>
    <property type="match status" value="1"/>
</dbReference>
<keyword evidence="10" id="KW-0921">Nickel transport</keyword>
<evidence type="ECO:0000256" key="4">
    <source>
        <dbReference type="ARBA" id="ARBA00022475"/>
    </source>
</evidence>
<dbReference type="CDD" id="cd03257">
    <property type="entry name" value="ABC_NikE_OppD_transporters"/>
    <property type="match status" value="1"/>
</dbReference>
<feature type="domain" description="ABC transporter" evidence="16">
    <location>
        <begin position="5"/>
        <end position="254"/>
    </location>
</feature>
<dbReference type="EMBL" id="WBKH01000003">
    <property type="protein sequence ID" value="KAB1479117.1"/>
    <property type="molecule type" value="Genomic_DNA"/>
</dbReference>
<dbReference type="EC" id="7.2.2.11" evidence="13"/>
<dbReference type="InterPro" id="IPR013563">
    <property type="entry name" value="Oligopep_ABC_C"/>
</dbReference>
<evidence type="ECO:0000256" key="14">
    <source>
        <dbReference type="ARBA" id="ARBA00044143"/>
    </source>
</evidence>
<keyword evidence="7 17" id="KW-0067">ATP-binding</keyword>
<dbReference type="PROSITE" id="PS50893">
    <property type="entry name" value="ABC_TRANSPORTER_2"/>
    <property type="match status" value="1"/>
</dbReference>
<dbReference type="GO" id="GO:0005524">
    <property type="term" value="F:ATP binding"/>
    <property type="evidence" value="ECO:0007669"/>
    <property type="project" value="UniProtKB-KW"/>
</dbReference>
<comment type="subunit">
    <text evidence="12">The complex is composed of two ATP-binding proteins (NikD and NikE), two transmembrane proteins (NikB and NikC) and a solute-binding protein (NikA).</text>
</comment>
<sequence>MMEDIIIDDLSVAYPSEQGLTRVLRNVNFRLVSGKITALVGESGSGKSIMGSAIMGLLDESAVVTGKIYLKNQNLLAQSEAEWNMTRGTRIGWIAQDPITAMDPMQRVGKQVVESNCYRNKTSYSAEKAKGIEQLKRFGLPNAEAVYDKYPGELSGGMAQRVLAAMMAMPHPGWIIADEPTKGLDAFVRREICQLFRDLRDESGVSILFITHDICLAEKLADYIGIMYAGEILEYGTCEEVFKEPKHPYTISFLEAQPRYRLKSIPGLPPDLHNIPNGCIFKNRCKYYELDICEKDQVMKNLSSSHQVRCEWSK</sequence>
<evidence type="ECO:0000313" key="18">
    <source>
        <dbReference type="Proteomes" id="UP000434554"/>
    </source>
</evidence>
<keyword evidence="4" id="KW-1003">Cell membrane</keyword>
<dbReference type="GeneID" id="83055759"/>
<evidence type="ECO:0000256" key="2">
    <source>
        <dbReference type="ARBA" id="ARBA00005417"/>
    </source>
</evidence>
<evidence type="ECO:0000256" key="11">
    <source>
        <dbReference type="ARBA" id="ARBA00023136"/>
    </source>
</evidence>
<dbReference type="GO" id="GO:0005886">
    <property type="term" value="C:plasma membrane"/>
    <property type="evidence" value="ECO:0007669"/>
    <property type="project" value="UniProtKB-SubCell"/>
</dbReference>
<dbReference type="RefSeq" id="WP_127008493.1">
    <property type="nucleotide sequence ID" value="NZ_RQUZ01000011.1"/>
</dbReference>
<evidence type="ECO:0000313" key="17">
    <source>
        <dbReference type="EMBL" id="KAB1479117.1"/>
    </source>
</evidence>
<keyword evidence="6" id="KW-0547">Nucleotide-binding</keyword>
<dbReference type="PANTHER" id="PTHR43297">
    <property type="entry name" value="OLIGOPEPTIDE TRANSPORT ATP-BINDING PROTEIN APPD"/>
    <property type="match status" value="1"/>
</dbReference>
<comment type="subcellular location">
    <subcellularLocation>
        <location evidence="1">Cell membrane</location>
        <topology evidence="1">Peripheral membrane protein</topology>
    </subcellularLocation>
</comment>
<reference evidence="17 18" key="1">
    <citation type="submission" date="2019-09" db="EMBL/GenBank/DDBJ databases">
        <title>Draft genome sequence of 3 type strains from the CCUG.</title>
        <authorList>
            <person name="Pineiro-Iglesias B."/>
            <person name="Tunovic T."/>
            <person name="Unosson C."/>
            <person name="Inganas E."/>
            <person name="Ohlen M."/>
            <person name="Cardew S."/>
            <person name="Jensie-Markopoulos S."/>
            <person name="Salva-Serra F."/>
            <person name="Jaen-Luchoro D."/>
            <person name="Karlsson R."/>
            <person name="Svensson-Stadler L."/>
            <person name="Chun J."/>
            <person name="Moore E."/>
        </authorList>
    </citation>
    <scope>NUCLEOTIDE SEQUENCE [LARGE SCALE GENOMIC DNA]</scope>
    <source>
        <strain evidence="17 18">CCUG 65427</strain>
    </source>
</reference>
<evidence type="ECO:0000256" key="13">
    <source>
        <dbReference type="ARBA" id="ARBA00039098"/>
    </source>
</evidence>
<dbReference type="Proteomes" id="UP000434554">
    <property type="component" value="Unassembled WGS sequence"/>
</dbReference>
<dbReference type="PANTHER" id="PTHR43297:SF13">
    <property type="entry name" value="NICKEL ABC TRANSPORTER, ATP-BINDING PROTEIN"/>
    <property type="match status" value="1"/>
</dbReference>
<dbReference type="GO" id="GO:0015413">
    <property type="term" value="F:ABC-type nickel transporter activity"/>
    <property type="evidence" value="ECO:0007669"/>
    <property type="project" value="UniProtKB-EC"/>
</dbReference>
<evidence type="ECO:0000256" key="9">
    <source>
        <dbReference type="ARBA" id="ARBA00023065"/>
    </source>
</evidence>
<evidence type="ECO:0000256" key="5">
    <source>
        <dbReference type="ARBA" id="ARBA00022596"/>
    </source>
</evidence>
<proteinExistence type="inferred from homology"/>
<evidence type="ECO:0000256" key="15">
    <source>
        <dbReference type="ARBA" id="ARBA00048610"/>
    </source>
</evidence>
<keyword evidence="3" id="KW-0813">Transport</keyword>
<dbReference type="Gene3D" id="3.40.50.300">
    <property type="entry name" value="P-loop containing nucleotide triphosphate hydrolases"/>
    <property type="match status" value="1"/>
</dbReference>
<comment type="catalytic activity">
    <reaction evidence="15">
        <text>Ni(2+)(out) + ATP + H2O = Ni(2+)(in) + ADP + phosphate + H(+)</text>
        <dbReference type="Rhea" id="RHEA:15557"/>
        <dbReference type="ChEBI" id="CHEBI:15377"/>
        <dbReference type="ChEBI" id="CHEBI:15378"/>
        <dbReference type="ChEBI" id="CHEBI:30616"/>
        <dbReference type="ChEBI" id="CHEBI:43474"/>
        <dbReference type="ChEBI" id="CHEBI:49786"/>
        <dbReference type="ChEBI" id="CHEBI:456216"/>
        <dbReference type="EC" id="7.2.2.11"/>
    </reaction>
    <physiologicalReaction direction="left-to-right" evidence="15">
        <dbReference type="Rhea" id="RHEA:15558"/>
    </physiologicalReaction>
</comment>
<keyword evidence="9" id="KW-0406">Ion transport</keyword>
<evidence type="ECO:0000256" key="12">
    <source>
        <dbReference type="ARBA" id="ARBA00038669"/>
    </source>
</evidence>
<keyword evidence="8" id="KW-1278">Translocase</keyword>
<accession>A0A833CBA9</accession>
<evidence type="ECO:0000256" key="1">
    <source>
        <dbReference type="ARBA" id="ARBA00004202"/>
    </source>
</evidence>
<protein>
    <recommendedName>
        <fullName evidence="14">Nickel import system ATP-binding protein NikD</fullName>
        <ecNumber evidence="13">7.2.2.11</ecNumber>
    </recommendedName>
</protein>
<evidence type="ECO:0000256" key="6">
    <source>
        <dbReference type="ARBA" id="ARBA00022741"/>
    </source>
</evidence>
<evidence type="ECO:0000256" key="10">
    <source>
        <dbReference type="ARBA" id="ARBA00023112"/>
    </source>
</evidence>
<dbReference type="InterPro" id="IPR027417">
    <property type="entry name" value="P-loop_NTPase"/>
</dbReference>
<dbReference type="AlphaFoldDB" id="A0A833CBA9"/>